<comment type="caution">
    <text evidence="5">The sequence shown here is derived from an EMBL/GenBank/DDBJ whole genome shotgun (WGS) entry which is preliminary data.</text>
</comment>
<dbReference type="OrthoDB" id="9789842at2"/>
<dbReference type="PANTHER" id="PTHR42659:SF2">
    <property type="entry name" value="XANTHINE DEHYDROGENASE SUBUNIT C-RELATED"/>
    <property type="match status" value="1"/>
</dbReference>
<dbReference type="InterPro" id="IPR016166">
    <property type="entry name" value="FAD-bd_PCMH"/>
</dbReference>
<dbReference type="InterPro" id="IPR016169">
    <property type="entry name" value="FAD-bd_PCMH_sub2"/>
</dbReference>
<feature type="domain" description="FAD-binding PCMH-type" evidence="4">
    <location>
        <begin position="1"/>
        <end position="174"/>
    </location>
</feature>
<dbReference type="GO" id="GO:0071949">
    <property type="term" value="F:FAD binding"/>
    <property type="evidence" value="ECO:0007669"/>
    <property type="project" value="InterPro"/>
</dbReference>
<dbReference type="InterPro" id="IPR002346">
    <property type="entry name" value="Mopterin_DH_FAD-bd"/>
</dbReference>
<dbReference type="SUPFAM" id="SSF56176">
    <property type="entry name" value="FAD-binding/transporter-associated domain-like"/>
    <property type="match status" value="1"/>
</dbReference>
<protein>
    <submittedName>
        <fullName evidence="5">FAD binding domain-containing protein</fullName>
    </submittedName>
</protein>
<evidence type="ECO:0000256" key="3">
    <source>
        <dbReference type="ARBA" id="ARBA00023002"/>
    </source>
</evidence>
<keyword evidence="1" id="KW-0285">Flavoprotein</keyword>
<dbReference type="RefSeq" id="WP_042682897.1">
    <property type="nucleotide sequence ID" value="NZ_CABKTM010000049.1"/>
</dbReference>
<dbReference type="InterPro" id="IPR016167">
    <property type="entry name" value="FAD-bd_PCMH_sub1"/>
</dbReference>
<keyword evidence="3" id="KW-0560">Oxidoreductase</keyword>
<dbReference type="EMBL" id="JANJZL010000004">
    <property type="protein sequence ID" value="MCR2044111.1"/>
    <property type="molecule type" value="Genomic_DNA"/>
</dbReference>
<dbReference type="Gene3D" id="3.30.43.10">
    <property type="entry name" value="Uridine Diphospho-n-acetylenolpyruvylglucosamine Reductase, domain 2"/>
    <property type="match status" value="1"/>
</dbReference>
<dbReference type="PROSITE" id="PS51387">
    <property type="entry name" value="FAD_PCMH"/>
    <property type="match status" value="1"/>
</dbReference>
<gene>
    <name evidence="5" type="ORF">NSA23_08260</name>
</gene>
<proteinExistence type="predicted"/>
<sequence length="278" mass="31673">MIPFDFEYYKPESIKEAIDLFDKLKSIEKKPIYYGGGTEFISMARVQNVYADAVIDIKSIPECNIHGFNNNELIIGSAVTLTDIAELNYFPLLSLTVQRIADHTVQDKITLGGNLAGTIIYREAVLPLMVANSHIVIAGINGKKQIPLEKIFNKRIQISEDEIIIQVIIDKKFLSLPHIHVKRTKNEKIDYPLITTVALKDMEKTNFAFSGLCDYPFRSIKMEEILNDSSISKDKKIKKAINNIPEKILNDISGSSEYRKFMLHTILYEILTKFEEVN</sequence>
<name>A0A9X2MIF1_9FIRM</name>
<keyword evidence="6" id="KW-1185">Reference proteome</keyword>
<dbReference type="InterPro" id="IPR036683">
    <property type="entry name" value="CO_DH_flav_C_dom_sf"/>
</dbReference>
<evidence type="ECO:0000313" key="5">
    <source>
        <dbReference type="EMBL" id="MCR2044111.1"/>
    </source>
</evidence>
<evidence type="ECO:0000256" key="2">
    <source>
        <dbReference type="ARBA" id="ARBA00022827"/>
    </source>
</evidence>
<keyword evidence="2" id="KW-0274">FAD</keyword>
<dbReference type="Proteomes" id="UP001142078">
    <property type="component" value="Unassembled WGS sequence"/>
</dbReference>
<reference evidence="5" key="1">
    <citation type="submission" date="2022-07" db="EMBL/GenBank/DDBJ databases">
        <title>Enhanced cultured diversity of the mouse gut microbiota enables custom-made synthetic communities.</title>
        <authorList>
            <person name="Afrizal A."/>
        </authorList>
    </citation>
    <scope>NUCLEOTIDE SEQUENCE</scope>
    <source>
        <strain evidence="5">DSM 29482</strain>
    </source>
</reference>
<evidence type="ECO:0000313" key="6">
    <source>
        <dbReference type="Proteomes" id="UP001142078"/>
    </source>
</evidence>
<dbReference type="PANTHER" id="PTHR42659">
    <property type="entry name" value="XANTHINE DEHYDROGENASE SUBUNIT C-RELATED"/>
    <property type="match status" value="1"/>
</dbReference>
<dbReference type="Pfam" id="PF00941">
    <property type="entry name" value="FAD_binding_5"/>
    <property type="match status" value="1"/>
</dbReference>
<evidence type="ECO:0000256" key="1">
    <source>
        <dbReference type="ARBA" id="ARBA00022630"/>
    </source>
</evidence>
<evidence type="ECO:0000259" key="4">
    <source>
        <dbReference type="PROSITE" id="PS51387"/>
    </source>
</evidence>
<dbReference type="InterPro" id="IPR051312">
    <property type="entry name" value="Diverse_Substr_Oxidored"/>
</dbReference>
<organism evidence="5 6">
    <name type="scientific">Anaerosalibacter massiliensis</name>
    <dbReference type="NCBI Taxonomy" id="1347392"/>
    <lineage>
        <taxon>Bacteria</taxon>
        <taxon>Bacillati</taxon>
        <taxon>Bacillota</taxon>
        <taxon>Tissierellia</taxon>
        <taxon>Tissierellales</taxon>
        <taxon>Sporanaerobacteraceae</taxon>
        <taxon>Anaerosalibacter</taxon>
    </lineage>
</organism>
<dbReference type="Gene3D" id="3.30.465.10">
    <property type="match status" value="1"/>
</dbReference>
<accession>A0A9X2MIF1</accession>
<dbReference type="InterPro" id="IPR036318">
    <property type="entry name" value="FAD-bd_PCMH-like_sf"/>
</dbReference>
<dbReference type="SUPFAM" id="SSF55447">
    <property type="entry name" value="CO dehydrogenase flavoprotein C-terminal domain-like"/>
    <property type="match status" value="1"/>
</dbReference>
<dbReference type="GO" id="GO:0016491">
    <property type="term" value="F:oxidoreductase activity"/>
    <property type="evidence" value="ECO:0007669"/>
    <property type="project" value="UniProtKB-KW"/>
</dbReference>
<dbReference type="AlphaFoldDB" id="A0A9X2MIF1"/>